<feature type="domain" description="Cell envelope-related transcriptional attenuator" evidence="4">
    <location>
        <begin position="192"/>
        <end position="336"/>
    </location>
</feature>
<keyword evidence="3" id="KW-0812">Transmembrane</keyword>
<dbReference type="NCBIfam" id="TIGR00350">
    <property type="entry name" value="lytR_cpsA_psr"/>
    <property type="match status" value="1"/>
</dbReference>
<feature type="compositionally biased region" description="Basic and acidic residues" evidence="2">
    <location>
        <begin position="14"/>
        <end position="38"/>
    </location>
</feature>
<organism evidence="5 6">
    <name type="scientific">Salinactinospora qingdaonensis</name>
    <dbReference type="NCBI Taxonomy" id="702744"/>
    <lineage>
        <taxon>Bacteria</taxon>
        <taxon>Bacillati</taxon>
        <taxon>Actinomycetota</taxon>
        <taxon>Actinomycetes</taxon>
        <taxon>Streptosporangiales</taxon>
        <taxon>Nocardiopsidaceae</taxon>
        <taxon>Salinactinospora</taxon>
    </lineage>
</organism>
<dbReference type="InterPro" id="IPR050922">
    <property type="entry name" value="LytR/CpsA/Psr_CW_biosynth"/>
</dbReference>
<dbReference type="Pfam" id="PF03816">
    <property type="entry name" value="LytR_cpsA_psr"/>
    <property type="match status" value="1"/>
</dbReference>
<proteinExistence type="inferred from homology"/>
<dbReference type="Proteomes" id="UP001500908">
    <property type="component" value="Unassembled WGS sequence"/>
</dbReference>
<comment type="caution">
    <text evidence="5">The sequence shown here is derived from an EMBL/GenBank/DDBJ whole genome shotgun (WGS) entry which is preliminary data.</text>
</comment>
<accession>A0ABP7GK73</accession>
<reference evidence="6" key="1">
    <citation type="journal article" date="2019" name="Int. J. Syst. Evol. Microbiol.">
        <title>The Global Catalogue of Microorganisms (GCM) 10K type strain sequencing project: providing services to taxonomists for standard genome sequencing and annotation.</title>
        <authorList>
            <consortium name="The Broad Institute Genomics Platform"/>
            <consortium name="The Broad Institute Genome Sequencing Center for Infectious Disease"/>
            <person name="Wu L."/>
            <person name="Ma J."/>
        </authorList>
    </citation>
    <scope>NUCLEOTIDE SEQUENCE [LARGE SCALE GENOMIC DNA]</scope>
    <source>
        <strain evidence="6">JCM 17137</strain>
    </source>
</reference>
<evidence type="ECO:0000259" key="4">
    <source>
        <dbReference type="Pfam" id="PF03816"/>
    </source>
</evidence>
<dbReference type="Gene3D" id="3.40.630.190">
    <property type="entry name" value="LCP protein"/>
    <property type="match status" value="1"/>
</dbReference>
<keyword evidence="6" id="KW-1185">Reference proteome</keyword>
<evidence type="ECO:0000256" key="2">
    <source>
        <dbReference type="SAM" id="MobiDB-lite"/>
    </source>
</evidence>
<dbReference type="PANTHER" id="PTHR33392">
    <property type="entry name" value="POLYISOPRENYL-TEICHOIC ACID--PEPTIDOGLYCAN TEICHOIC ACID TRANSFERASE TAGU"/>
    <property type="match status" value="1"/>
</dbReference>
<sequence>MGDRNEGRTPQGSPDDHNRTGVFRRDPDGGMPDQIERMYRKRHGDRRRRREERSTGEETSATRRMPAAGETSATRRMPAAEERPRSSGRTSGGRGRGRVYDGTGQSRQRREMRRRRGRTIAVLALVILVILPAGFYFWADSRLRRVDALTDYEGRPGEQPGDTYMIVGSDSREGLTEEDRQELRTGDAQGKRTDTIMVLYVPDNGSPSIISVPRDSLVQIPEIGENKINAAFASALGGGPGKLVRTFEQESGVRIDHYVEVGFAGFVDIVNAVGGVELCPEEPMKDPKAGLDIPAGCQTLDGETALGYVRTRASARADLDRIQRQREFFSVLVSEATSPGTLLNPFRVVPLVMEGTDTFEVDEGDHLSDLAGMALAMRENPTTTAIPISSTPTLAGVGSVVLWDEERSGQMFEAMRNGQQIPESALQE</sequence>
<dbReference type="EMBL" id="BAABDD010000049">
    <property type="protein sequence ID" value="GAA3765934.1"/>
    <property type="molecule type" value="Genomic_DNA"/>
</dbReference>
<feature type="compositionally biased region" description="Basic residues" evidence="2">
    <location>
        <begin position="39"/>
        <end position="50"/>
    </location>
</feature>
<protein>
    <recommendedName>
        <fullName evidence="4">Cell envelope-related transcriptional attenuator domain-containing protein</fullName>
    </recommendedName>
</protein>
<name>A0ABP7GK73_9ACTN</name>
<evidence type="ECO:0000256" key="3">
    <source>
        <dbReference type="SAM" id="Phobius"/>
    </source>
</evidence>
<comment type="similarity">
    <text evidence="1">Belongs to the LytR/CpsA/Psr (LCP) family.</text>
</comment>
<dbReference type="RefSeq" id="WP_344977240.1">
    <property type="nucleotide sequence ID" value="NZ_BAABDD010000049.1"/>
</dbReference>
<keyword evidence="3" id="KW-0472">Membrane</keyword>
<feature type="region of interest" description="Disordered" evidence="2">
    <location>
        <begin position="1"/>
        <end position="114"/>
    </location>
</feature>
<evidence type="ECO:0000313" key="6">
    <source>
        <dbReference type="Proteomes" id="UP001500908"/>
    </source>
</evidence>
<gene>
    <name evidence="5" type="ORF">GCM10022402_48960</name>
</gene>
<dbReference type="InterPro" id="IPR004474">
    <property type="entry name" value="LytR_CpsA_psr"/>
</dbReference>
<keyword evidence="3" id="KW-1133">Transmembrane helix</keyword>
<evidence type="ECO:0000256" key="1">
    <source>
        <dbReference type="ARBA" id="ARBA00006068"/>
    </source>
</evidence>
<feature type="transmembrane region" description="Helical" evidence="3">
    <location>
        <begin position="119"/>
        <end position="139"/>
    </location>
</feature>
<evidence type="ECO:0000313" key="5">
    <source>
        <dbReference type="EMBL" id="GAA3765934.1"/>
    </source>
</evidence>
<dbReference type="PANTHER" id="PTHR33392:SF6">
    <property type="entry name" value="POLYISOPRENYL-TEICHOIC ACID--PEPTIDOGLYCAN TEICHOIC ACID TRANSFERASE TAGU"/>
    <property type="match status" value="1"/>
</dbReference>